<protein>
    <submittedName>
        <fullName evidence="3">Uncharacterized protein</fullName>
    </submittedName>
</protein>
<feature type="transmembrane region" description="Helical" evidence="1">
    <location>
        <begin position="99"/>
        <end position="124"/>
    </location>
</feature>
<reference evidence="3 4" key="1">
    <citation type="journal article" date="2023" name="G3 (Bethesda)">
        <title>A chromosome-length genome assembly and annotation of blackberry (Rubus argutus, cv. 'Hillquist').</title>
        <authorList>
            <person name="Bruna T."/>
            <person name="Aryal R."/>
            <person name="Dudchenko O."/>
            <person name="Sargent D.J."/>
            <person name="Mead D."/>
            <person name="Buti M."/>
            <person name="Cavallini A."/>
            <person name="Hytonen T."/>
            <person name="Andres J."/>
            <person name="Pham M."/>
            <person name="Weisz D."/>
            <person name="Mascagni F."/>
            <person name="Usai G."/>
            <person name="Natali L."/>
            <person name="Bassil N."/>
            <person name="Fernandez G.E."/>
            <person name="Lomsadze A."/>
            <person name="Armour M."/>
            <person name="Olukolu B."/>
            <person name="Poorten T."/>
            <person name="Britton C."/>
            <person name="Davik J."/>
            <person name="Ashrafi H."/>
            <person name="Aiden E.L."/>
            <person name="Borodovsky M."/>
            <person name="Worthington M."/>
        </authorList>
    </citation>
    <scope>NUCLEOTIDE SEQUENCE [LARGE SCALE GENOMIC DNA]</scope>
    <source>
        <strain evidence="3">PI 553951</strain>
    </source>
</reference>
<feature type="signal peptide" evidence="2">
    <location>
        <begin position="1"/>
        <end position="34"/>
    </location>
</feature>
<dbReference type="PANTHER" id="PTHR36789:SF1">
    <property type="entry name" value="TRANSMEMBRANE PROTEIN"/>
    <property type="match status" value="1"/>
</dbReference>
<evidence type="ECO:0000313" key="4">
    <source>
        <dbReference type="Proteomes" id="UP001457282"/>
    </source>
</evidence>
<evidence type="ECO:0000256" key="1">
    <source>
        <dbReference type="SAM" id="Phobius"/>
    </source>
</evidence>
<dbReference type="Proteomes" id="UP001457282">
    <property type="component" value="Unassembled WGS sequence"/>
</dbReference>
<keyword evidence="1" id="KW-1133">Transmembrane helix</keyword>
<keyword evidence="1" id="KW-0812">Transmembrane</keyword>
<keyword evidence="2" id="KW-0732">Signal</keyword>
<keyword evidence="1" id="KW-0472">Membrane</keyword>
<keyword evidence="4" id="KW-1185">Reference proteome</keyword>
<dbReference type="EMBL" id="JBEDUW010000007">
    <property type="protein sequence ID" value="KAK9911948.1"/>
    <property type="molecule type" value="Genomic_DNA"/>
</dbReference>
<sequence length="128" mass="14443">MSASWTLTAQTDFTSLHTCLLLFLSCSLKRGVFCNCDWEREDEKETEQEIGSNGGDEMGKNQRSIFSNIKWGDLLLDPDPKNILAVRLTVLLTWPSVEVLWQILFISLATLVAALKYSFIATVLRSLN</sequence>
<comment type="caution">
    <text evidence="3">The sequence shown here is derived from an EMBL/GenBank/DDBJ whole genome shotgun (WGS) entry which is preliminary data.</text>
</comment>
<evidence type="ECO:0000256" key="2">
    <source>
        <dbReference type="SAM" id="SignalP"/>
    </source>
</evidence>
<organism evidence="3 4">
    <name type="scientific">Rubus argutus</name>
    <name type="common">Southern blackberry</name>
    <dbReference type="NCBI Taxonomy" id="59490"/>
    <lineage>
        <taxon>Eukaryota</taxon>
        <taxon>Viridiplantae</taxon>
        <taxon>Streptophyta</taxon>
        <taxon>Embryophyta</taxon>
        <taxon>Tracheophyta</taxon>
        <taxon>Spermatophyta</taxon>
        <taxon>Magnoliopsida</taxon>
        <taxon>eudicotyledons</taxon>
        <taxon>Gunneridae</taxon>
        <taxon>Pentapetalae</taxon>
        <taxon>rosids</taxon>
        <taxon>fabids</taxon>
        <taxon>Rosales</taxon>
        <taxon>Rosaceae</taxon>
        <taxon>Rosoideae</taxon>
        <taxon>Rosoideae incertae sedis</taxon>
        <taxon>Rubus</taxon>
    </lineage>
</organism>
<dbReference type="PANTHER" id="PTHR36789">
    <property type="entry name" value="TRANSMEMBRANE PROTEIN"/>
    <property type="match status" value="1"/>
</dbReference>
<accession>A0AAW1VYK2</accession>
<feature type="chain" id="PRO_5043654487" evidence="2">
    <location>
        <begin position="35"/>
        <end position="128"/>
    </location>
</feature>
<gene>
    <name evidence="3" type="ORF">M0R45_035826</name>
</gene>
<dbReference type="AlphaFoldDB" id="A0AAW1VYK2"/>
<name>A0AAW1VYK2_RUBAR</name>
<proteinExistence type="predicted"/>
<evidence type="ECO:0000313" key="3">
    <source>
        <dbReference type="EMBL" id="KAK9911948.1"/>
    </source>
</evidence>